<evidence type="ECO:0000313" key="2">
    <source>
        <dbReference type="EMBL" id="KAG0447107.1"/>
    </source>
</evidence>
<accession>A0A835P8E2</accession>
<dbReference type="OrthoDB" id="40902at2759"/>
<dbReference type="EMBL" id="JADCNL010000507">
    <property type="protein sequence ID" value="KAG0447107.1"/>
    <property type="molecule type" value="Genomic_DNA"/>
</dbReference>
<dbReference type="GO" id="GO:0015031">
    <property type="term" value="P:protein transport"/>
    <property type="evidence" value="ECO:0007669"/>
    <property type="project" value="UniProtKB-KW"/>
</dbReference>
<keyword evidence="1" id="KW-0539">Nucleus</keyword>
<comment type="subcellular location">
    <subcellularLocation>
        <location evidence="1">Nucleus</location>
        <location evidence="1">Nucleolus</location>
    </subcellularLocation>
</comment>
<comment type="function">
    <text evidence="1">Required for 60S pre-ribosomal subunits export to the cytoplasm.</text>
</comment>
<dbReference type="InterPro" id="IPR027312">
    <property type="entry name" value="Sda1"/>
</dbReference>
<gene>
    <name evidence="2" type="ORF">HPP92_028506</name>
</gene>
<dbReference type="AlphaFoldDB" id="A0A835P8E2"/>
<dbReference type="GO" id="GO:0042273">
    <property type="term" value="P:ribosomal large subunit biogenesis"/>
    <property type="evidence" value="ECO:0007669"/>
    <property type="project" value="UniProtKB-UniRule"/>
</dbReference>
<feature type="non-terminal residue" evidence="2">
    <location>
        <position position="1"/>
    </location>
</feature>
<evidence type="ECO:0000256" key="1">
    <source>
        <dbReference type="RuleBase" id="RU365057"/>
    </source>
</evidence>
<dbReference type="GO" id="GO:0000055">
    <property type="term" value="P:ribosomal large subunit export from nucleus"/>
    <property type="evidence" value="ECO:0007669"/>
    <property type="project" value="UniProtKB-UniRule"/>
</dbReference>
<name>A0A835P8E2_VANPL</name>
<dbReference type="PANTHER" id="PTHR12730:SF0">
    <property type="entry name" value="PROTEIN SDA1 HOMOLOG"/>
    <property type="match status" value="1"/>
</dbReference>
<keyword evidence="3" id="KW-1185">Reference proteome</keyword>
<dbReference type="GO" id="GO:0005730">
    <property type="term" value="C:nucleolus"/>
    <property type="evidence" value="ECO:0007669"/>
    <property type="project" value="UniProtKB-SubCell"/>
</dbReference>
<dbReference type="PANTHER" id="PTHR12730">
    <property type="entry name" value="HSDA/SDA1-RELATED"/>
    <property type="match status" value="1"/>
</dbReference>
<organism evidence="2 3">
    <name type="scientific">Vanilla planifolia</name>
    <name type="common">Vanilla</name>
    <dbReference type="NCBI Taxonomy" id="51239"/>
    <lineage>
        <taxon>Eukaryota</taxon>
        <taxon>Viridiplantae</taxon>
        <taxon>Streptophyta</taxon>
        <taxon>Embryophyta</taxon>
        <taxon>Tracheophyta</taxon>
        <taxon>Spermatophyta</taxon>
        <taxon>Magnoliopsida</taxon>
        <taxon>Liliopsida</taxon>
        <taxon>Asparagales</taxon>
        <taxon>Orchidaceae</taxon>
        <taxon>Vanilloideae</taxon>
        <taxon>Vanilleae</taxon>
        <taxon>Vanilla</taxon>
    </lineage>
</organism>
<evidence type="ECO:0000313" key="3">
    <source>
        <dbReference type="Proteomes" id="UP000636800"/>
    </source>
</evidence>
<keyword evidence="1" id="KW-0690">Ribosome biogenesis</keyword>
<keyword evidence="1" id="KW-0813">Transport</keyword>
<reference evidence="2 3" key="1">
    <citation type="journal article" date="2020" name="Nat. Food">
        <title>A phased Vanilla planifolia genome enables genetic improvement of flavour and production.</title>
        <authorList>
            <person name="Hasing T."/>
            <person name="Tang H."/>
            <person name="Brym M."/>
            <person name="Khazi F."/>
            <person name="Huang T."/>
            <person name="Chambers A.H."/>
        </authorList>
    </citation>
    <scope>NUCLEOTIDE SEQUENCE [LARGE SCALE GENOMIC DNA]</scope>
    <source>
        <tissue evidence="2">Leaf</tissue>
    </source>
</reference>
<comment type="caution">
    <text evidence="2">The sequence shown here is derived from an EMBL/GenBank/DDBJ whole genome shotgun (WGS) entry which is preliminary data.</text>
</comment>
<proteinExistence type="inferred from homology"/>
<comment type="similarity">
    <text evidence="1">Belongs to the SDA1 family.</text>
</comment>
<sequence>RVDDDDDDREASSDEDDEYIKNPQIILSREAVYKAFYVITKMMVMLMNEDLLQDFVLYKKSHEKAVSIVARSLITLLREVHIRSKLNE</sequence>
<keyword evidence="1" id="KW-0653">Protein transport</keyword>
<protein>
    <recommendedName>
        <fullName evidence="1">Protein SDA1</fullName>
    </recommendedName>
</protein>
<dbReference type="Proteomes" id="UP000636800">
    <property type="component" value="Unassembled WGS sequence"/>
</dbReference>